<name>A0ABT5EJ70_9BACT</name>
<accession>A0ABT5EJ70</accession>
<feature type="coiled-coil region" evidence="1">
    <location>
        <begin position="239"/>
        <end position="266"/>
    </location>
</feature>
<keyword evidence="3" id="KW-1185">Reference proteome</keyword>
<dbReference type="RefSeq" id="WP_271917199.1">
    <property type="nucleotide sequence ID" value="NZ_JAQNDO010000001.1"/>
</dbReference>
<reference evidence="2 3" key="1">
    <citation type="submission" date="2022-11" db="EMBL/GenBank/DDBJ databases">
        <title>Minimal conservation of predation-associated metabolite biosynthetic gene clusters underscores biosynthetic potential of Myxococcota including descriptions for ten novel species: Archangium lansinium sp. nov., Myxococcus landrumus sp. nov., Nannocystis bai.</title>
        <authorList>
            <person name="Ahearne A."/>
            <person name="Stevens C."/>
            <person name="Dowd S."/>
        </authorList>
    </citation>
    <scope>NUCLEOTIDE SEQUENCE [LARGE SCALE GENOMIC DNA]</scope>
    <source>
        <strain evidence="2 3">RJM3</strain>
    </source>
</reference>
<dbReference type="Proteomes" id="UP001221411">
    <property type="component" value="Unassembled WGS sequence"/>
</dbReference>
<comment type="caution">
    <text evidence="2">The sequence shown here is derived from an EMBL/GenBank/DDBJ whole genome shotgun (WGS) entry which is preliminary data.</text>
</comment>
<gene>
    <name evidence="2" type="ORF">POL67_10970</name>
</gene>
<evidence type="ECO:0000256" key="1">
    <source>
        <dbReference type="SAM" id="Coils"/>
    </source>
</evidence>
<dbReference type="EMBL" id="JAQNDO010000001">
    <property type="protein sequence ID" value="MDC0741870.1"/>
    <property type="molecule type" value="Genomic_DNA"/>
</dbReference>
<protein>
    <submittedName>
        <fullName evidence="2">Uncharacterized protein</fullName>
    </submittedName>
</protein>
<evidence type="ECO:0000313" key="3">
    <source>
        <dbReference type="Proteomes" id="UP001221411"/>
    </source>
</evidence>
<evidence type="ECO:0000313" key="2">
    <source>
        <dbReference type="EMBL" id="MDC0741870.1"/>
    </source>
</evidence>
<keyword evidence="1" id="KW-0175">Coiled coil</keyword>
<proteinExistence type="predicted"/>
<sequence>MVQRDCSEVRSSIPLALAAALVVLLHVTRARAASTLLDDDWAFHAVADLDDASMHELWSDGASHGSLWVSLQASFVRRDEGRHDLGAMVLVGVPIERIAEPAGARRARGRSTKVPNVDPAAPAIEPAPEPAPAIPPEATPVAPRAALQLLISPSVARAVVSAAIEHARLEEHVARVDRVASRARASALLPELRLRVTRLLDEARALAPTEYDPDRVTASGGSSLWLEARATFRLDRLVFADEEVALERLREERAAARHKLEARVLEALFTWQRACVERDDEARDPEARTRATLMVLEAESTLDVLTGGFWSRWKAARIGEDATATW</sequence>
<organism evidence="2 3">
    <name type="scientific">Polyangium mundeleinium</name>
    <dbReference type="NCBI Taxonomy" id="2995306"/>
    <lineage>
        <taxon>Bacteria</taxon>
        <taxon>Pseudomonadati</taxon>
        <taxon>Myxococcota</taxon>
        <taxon>Polyangia</taxon>
        <taxon>Polyangiales</taxon>
        <taxon>Polyangiaceae</taxon>
        <taxon>Polyangium</taxon>
    </lineage>
</organism>